<dbReference type="KEGG" id="vg:55601573"/>
<protein>
    <recommendedName>
        <fullName evidence="2">KTSC domain-containing protein</fullName>
    </recommendedName>
</protein>
<proteinExistence type="predicted"/>
<evidence type="ECO:0000259" key="2">
    <source>
        <dbReference type="Pfam" id="PF13619"/>
    </source>
</evidence>
<organism evidence="3 4">
    <name type="scientific">Streptomyces phage BRock</name>
    <dbReference type="NCBI Taxonomy" id="1913591"/>
    <lineage>
        <taxon>Viruses</taxon>
        <taxon>Duplodnaviria</taxon>
        <taxon>Heunggongvirae</taxon>
        <taxon>Uroviricota</taxon>
        <taxon>Caudoviricetes</taxon>
        <taxon>Borockvirus</taxon>
        <taxon>Borockvirus brock</taxon>
    </lineage>
</organism>
<keyword evidence="4" id="KW-1185">Reference proteome</keyword>
<dbReference type="GeneID" id="55601573"/>
<feature type="region of interest" description="Disordered" evidence="1">
    <location>
        <begin position="58"/>
        <end position="80"/>
    </location>
</feature>
<evidence type="ECO:0000256" key="1">
    <source>
        <dbReference type="SAM" id="MobiDB-lite"/>
    </source>
</evidence>
<feature type="domain" description="KTSC" evidence="2">
    <location>
        <begin position="83"/>
        <end position="129"/>
    </location>
</feature>
<dbReference type="InterPro" id="IPR025309">
    <property type="entry name" value="KTSC_dom"/>
</dbReference>
<accession>A0A1J0GW68</accession>
<dbReference type="RefSeq" id="YP_009831884.1">
    <property type="nucleotide sequence ID" value="NC_048650.1"/>
</dbReference>
<evidence type="ECO:0000313" key="4">
    <source>
        <dbReference type="Proteomes" id="UP000224898"/>
    </source>
</evidence>
<evidence type="ECO:0000313" key="3">
    <source>
        <dbReference type="EMBL" id="APC46422.1"/>
    </source>
</evidence>
<reference evidence="3 4" key="1">
    <citation type="submission" date="2016-09" db="EMBL/GenBank/DDBJ databases">
        <title>Complete Genome Sequence of Streptomyces 5a phage BRock.</title>
        <authorList>
            <person name="Crossman A."/>
            <person name="Baron S."/>
            <person name="Jamdagni P."/>
            <person name="Khatri P."/>
            <person name="Sharma D."/>
            <person name="Pandey M."/>
            <person name="Goyal S."/>
            <person name="Kumar S."/>
            <person name="Phogat A."/>
            <person name="Chawla G."/>
            <person name="Pasricha M."/>
            <person name="Gupta K."/>
            <person name="Bazzad D."/>
            <person name="Aggarwal V."/>
            <person name="Poughat A."/>
            <person name="Singh K."/>
            <person name="Rana P."/>
            <person name="Gautam R."/>
            <person name="Sharma V."/>
            <person name="Tyagi D."/>
            <person name="Shahi A."/>
            <person name="Jangra N."/>
            <person name="Malik M."/>
            <person name="Sidhu P.K."/>
            <person name="Malik S."/>
            <person name="Ghalyan Y."/>
            <person name="Sharma S.S."/>
            <person name="Malik A."/>
            <person name="Chuttani R."/>
            <person name="Bamal N."/>
            <person name="Bhadula D."/>
            <person name="Batra A."/>
            <person name="Temple L."/>
            <person name="Nehra K."/>
        </authorList>
    </citation>
    <scope>NUCLEOTIDE SEQUENCE [LARGE SCALE GENOMIC DNA]</scope>
</reference>
<dbReference type="Pfam" id="PF13619">
    <property type="entry name" value="KTSC"/>
    <property type="match status" value="1"/>
</dbReference>
<dbReference type="EMBL" id="KX925554">
    <property type="protein sequence ID" value="APC46422.1"/>
    <property type="molecule type" value="Genomic_DNA"/>
</dbReference>
<sequence length="141" mass="16221">MARRKAGNRWDEVFLGRSSYQTVAPTPVTVAQDNVQELRRRSNVGAQFQDPDELLRARAGDDGDLMPYRPTPTINPGRPRTLAAGYDPATMTLHVKFRDGDVYGYHNVPPSVWWRFQRAQSPGRFINSTLNRYPYVREIER</sequence>
<name>A0A1J0GW68_9CAUD</name>
<dbReference type="Proteomes" id="UP000224898">
    <property type="component" value="Segment"/>
</dbReference>